<proteinExistence type="inferred from homology"/>
<dbReference type="EMBL" id="JBJUIK010000006">
    <property type="protein sequence ID" value="KAL3525816.1"/>
    <property type="molecule type" value="Genomic_DNA"/>
</dbReference>
<gene>
    <name evidence="6" type="ORF">ACH5RR_014188</name>
</gene>
<sequence length="377" mass="43708">MVQQWPKGFCFFNVAKCKRVPPADFTIHGLWPANFTRILSNCTLTRYVEIKDKNQTSGWRGLSASAPHTYSSPAGVSPRCISLSLTNNREDNCVILLKRFVKDENKQFYHSILTKMMKQKLWPVPYLVHHFVQPFWLRNGVRFSNRRLGLGFDPNTGDYKIVKLVHFEPDEYDLSLYSFRAEIYNLSTNCWRQLDAVLPYIGYLWCFSLLFNGCYHWRANDIETYSAMILSFDISNEVFREINFPPNAVVDEELQFYTSNIVVLDNSLALLIRYSYTRPPNIGDPVDQLIDIWMMMDYGVESSWMKRYSLGPISGIECPLSSWTNDKLLVETENNGQLGSYAFLENNGRGVLKAYNVYGYPISLQAFIYKESLVSLY</sequence>
<comment type="caution">
    <text evidence="6">The sequence shown here is derived from an EMBL/GenBank/DDBJ whole genome shotgun (WGS) entry which is preliminary data.</text>
</comment>
<keyword evidence="2" id="KW-0255">Endonuclease</keyword>
<name>A0ABD3A253_9GENT</name>
<evidence type="ECO:0000313" key="7">
    <source>
        <dbReference type="Proteomes" id="UP001630127"/>
    </source>
</evidence>
<evidence type="ECO:0000259" key="5">
    <source>
        <dbReference type="Pfam" id="PF07734"/>
    </source>
</evidence>
<evidence type="ECO:0000256" key="4">
    <source>
        <dbReference type="RuleBase" id="RU004328"/>
    </source>
</evidence>
<evidence type="ECO:0000313" key="6">
    <source>
        <dbReference type="EMBL" id="KAL3525816.1"/>
    </source>
</evidence>
<accession>A0ABD3A253</accession>
<dbReference type="PROSITE" id="PS00530">
    <property type="entry name" value="RNASE_T2_1"/>
    <property type="match status" value="1"/>
</dbReference>
<dbReference type="InterPro" id="IPR001568">
    <property type="entry name" value="RNase_T2-like"/>
</dbReference>
<comment type="similarity">
    <text evidence="1 4">Belongs to the RNase T2 family.</text>
</comment>
<dbReference type="InterPro" id="IPR006527">
    <property type="entry name" value="F-box-assoc_dom_typ1"/>
</dbReference>
<dbReference type="InterPro" id="IPR050796">
    <property type="entry name" value="SCF_F-box_component"/>
</dbReference>
<dbReference type="Pfam" id="PF07734">
    <property type="entry name" value="FBA_1"/>
    <property type="match status" value="1"/>
</dbReference>
<organism evidence="6 7">
    <name type="scientific">Cinchona calisaya</name>
    <dbReference type="NCBI Taxonomy" id="153742"/>
    <lineage>
        <taxon>Eukaryota</taxon>
        <taxon>Viridiplantae</taxon>
        <taxon>Streptophyta</taxon>
        <taxon>Embryophyta</taxon>
        <taxon>Tracheophyta</taxon>
        <taxon>Spermatophyta</taxon>
        <taxon>Magnoliopsida</taxon>
        <taxon>eudicotyledons</taxon>
        <taxon>Gunneridae</taxon>
        <taxon>Pentapetalae</taxon>
        <taxon>asterids</taxon>
        <taxon>lamiids</taxon>
        <taxon>Gentianales</taxon>
        <taxon>Rubiaceae</taxon>
        <taxon>Cinchonoideae</taxon>
        <taxon>Cinchoneae</taxon>
        <taxon>Cinchona</taxon>
    </lineage>
</organism>
<dbReference type="GO" id="GO:0004519">
    <property type="term" value="F:endonuclease activity"/>
    <property type="evidence" value="ECO:0007669"/>
    <property type="project" value="UniProtKB-KW"/>
</dbReference>
<reference evidence="6 7" key="1">
    <citation type="submission" date="2024-11" db="EMBL/GenBank/DDBJ databases">
        <title>A near-complete genome assembly of Cinchona calisaya.</title>
        <authorList>
            <person name="Lian D.C."/>
            <person name="Zhao X.W."/>
            <person name="Wei L."/>
        </authorList>
    </citation>
    <scope>NUCLEOTIDE SEQUENCE [LARGE SCALE GENOMIC DNA]</scope>
    <source>
        <tissue evidence="6">Nenye</tissue>
    </source>
</reference>
<feature type="domain" description="F-box associated beta-propeller type 1" evidence="5">
    <location>
        <begin position="144"/>
        <end position="313"/>
    </location>
</feature>
<evidence type="ECO:0000256" key="3">
    <source>
        <dbReference type="ARBA" id="ARBA00022801"/>
    </source>
</evidence>
<dbReference type="NCBIfam" id="TIGR01640">
    <property type="entry name" value="F_box_assoc_1"/>
    <property type="match status" value="1"/>
</dbReference>
<dbReference type="PANTHER" id="PTHR31672:SF10">
    <property type="entry name" value="F-BOX DOMAIN-CONTAINING PROTEIN"/>
    <property type="match status" value="1"/>
</dbReference>
<evidence type="ECO:0000256" key="2">
    <source>
        <dbReference type="ARBA" id="ARBA00022759"/>
    </source>
</evidence>
<protein>
    <recommendedName>
        <fullName evidence="5">F-box associated beta-propeller type 1 domain-containing protein</fullName>
    </recommendedName>
</protein>
<dbReference type="InterPro" id="IPR017451">
    <property type="entry name" value="F-box-assoc_interact_dom"/>
</dbReference>
<dbReference type="Proteomes" id="UP001630127">
    <property type="component" value="Unassembled WGS sequence"/>
</dbReference>
<keyword evidence="7" id="KW-1185">Reference proteome</keyword>
<dbReference type="GO" id="GO:0016787">
    <property type="term" value="F:hydrolase activity"/>
    <property type="evidence" value="ECO:0007669"/>
    <property type="project" value="UniProtKB-KW"/>
</dbReference>
<dbReference type="Gene3D" id="3.90.730.10">
    <property type="entry name" value="Ribonuclease T2-like"/>
    <property type="match status" value="1"/>
</dbReference>
<keyword evidence="3" id="KW-0378">Hydrolase</keyword>
<dbReference type="InterPro" id="IPR018188">
    <property type="entry name" value="RNase_T2_His_AS_1"/>
</dbReference>
<dbReference type="SUPFAM" id="SSF55895">
    <property type="entry name" value="Ribonuclease Rh-like"/>
    <property type="match status" value="1"/>
</dbReference>
<dbReference type="AlphaFoldDB" id="A0ABD3A253"/>
<evidence type="ECO:0000256" key="1">
    <source>
        <dbReference type="ARBA" id="ARBA00007469"/>
    </source>
</evidence>
<dbReference type="Pfam" id="PF00445">
    <property type="entry name" value="Ribonuclease_T2"/>
    <property type="match status" value="1"/>
</dbReference>
<keyword evidence="2" id="KW-0540">Nuclease</keyword>
<dbReference type="InterPro" id="IPR036430">
    <property type="entry name" value="RNase_T2-like_sf"/>
</dbReference>
<dbReference type="PANTHER" id="PTHR31672">
    <property type="entry name" value="BNACNNG10540D PROTEIN"/>
    <property type="match status" value="1"/>
</dbReference>